<dbReference type="Gramene" id="EFJ27180">
    <property type="protein sequence ID" value="EFJ27180"/>
    <property type="gene ID" value="SELMODRAFT_412132"/>
</dbReference>
<dbReference type="PANTHER" id="PTHR14152">
    <property type="entry name" value="SQUAMOUS CELL CARCINOMA ANTIGEN RECOGNISED BY CYTOTOXIC T LYMPHOCYTES"/>
    <property type="match status" value="1"/>
</dbReference>
<proteinExistence type="inferred from homology"/>
<feature type="compositionally biased region" description="Basic and acidic residues" evidence="4">
    <location>
        <begin position="354"/>
        <end position="370"/>
    </location>
</feature>
<dbReference type="Proteomes" id="UP000001514">
    <property type="component" value="Unassembled WGS sequence"/>
</dbReference>
<evidence type="ECO:0000313" key="7">
    <source>
        <dbReference type="Proteomes" id="UP000001514"/>
    </source>
</evidence>
<organism evidence="7">
    <name type="scientific">Selaginella moellendorffii</name>
    <name type="common">Spikemoss</name>
    <dbReference type="NCBI Taxonomy" id="88036"/>
    <lineage>
        <taxon>Eukaryota</taxon>
        <taxon>Viridiplantae</taxon>
        <taxon>Streptophyta</taxon>
        <taxon>Embryophyta</taxon>
        <taxon>Tracheophyta</taxon>
        <taxon>Lycopodiopsida</taxon>
        <taxon>Selaginellales</taxon>
        <taxon>Selaginellaceae</taxon>
        <taxon>Selaginella</taxon>
    </lineage>
</organism>
<dbReference type="eggNOG" id="KOG2217">
    <property type="taxonomic scope" value="Eukaryota"/>
</dbReference>
<dbReference type="PANTHER" id="PTHR14152:SF5">
    <property type="entry name" value="U4_U6.U5 TRI-SNRNP-ASSOCIATED PROTEIN 1"/>
    <property type="match status" value="1"/>
</dbReference>
<dbReference type="InParanoid" id="D8RK62"/>
<dbReference type="GO" id="GO:0045292">
    <property type="term" value="P:mRNA cis splicing, via spliceosome"/>
    <property type="evidence" value="ECO:0000318"/>
    <property type="project" value="GO_Central"/>
</dbReference>
<feature type="chain" id="PRO_5003121874" evidence="5">
    <location>
        <begin position="22"/>
        <end position="389"/>
    </location>
</feature>
<evidence type="ECO:0000256" key="2">
    <source>
        <dbReference type="ARBA" id="ARBA00006076"/>
    </source>
</evidence>
<comment type="subcellular location">
    <subcellularLocation>
        <location evidence="1">Nucleus</location>
    </subcellularLocation>
</comment>
<dbReference type="HOGENOM" id="CLU_712499_0_0_1"/>
<dbReference type="Pfam" id="PF03343">
    <property type="entry name" value="SART-1"/>
    <property type="match status" value="1"/>
</dbReference>
<evidence type="ECO:0000256" key="5">
    <source>
        <dbReference type="SAM" id="SignalP"/>
    </source>
</evidence>
<protein>
    <submittedName>
        <fullName evidence="6">Uncharacterized protein</fullName>
    </submittedName>
</protein>
<feature type="compositionally biased region" description="Basic residues" evidence="4">
    <location>
        <begin position="339"/>
        <end position="353"/>
    </location>
</feature>
<evidence type="ECO:0000256" key="3">
    <source>
        <dbReference type="ARBA" id="ARBA00023242"/>
    </source>
</evidence>
<dbReference type="GO" id="GO:0046540">
    <property type="term" value="C:U4/U6 x U5 tri-snRNP complex"/>
    <property type="evidence" value="ECO:0000318"/>
    <property type="project" value="GO_Central"/>
</dbReference>
<name>D8RK62_SELML</name>
<dbReference type="KEGG" id="smo:SELMODRAFT_412132"/>
<comment type="similarity">
    <text evidence="2">Belongs to the SNU66/SART1 family.</text>
</comment>
<accession>D8RK62</accession>
<evidence type="ECO:0000256" key="1">
    <source>
        <dbReference type="ARBA" id="ARBA00004123"/>
    </source>
</evidence>
<evidence type="ECO:0000313" key="6">
    <source>
        <dbReference type="EMBL" id="EFJ27180.1"/>
    </source>
</evidence>
<dbReference type="EMBL" id="GL377582">
    <property type="protein sequence ID" value="EFJ27180.1"/>
    <property type="molecule type" value="Genomic_DNA"/>
</dbReference>
<gene>
    <name evidence="6" type="ORF">SELMODRAFT_412132</name>
</gene>
<keyword evidence="5" id="KW-0732">Signal</keyword>
<dbReference type="InterPro" id="IPR005011">
    <property type="entry name" value="SNU66/SART1"/>
</dbReference>
<feature type="region of interest" description="Disordered" evidence="4">
    <location>
        <begin position="339"/>
        <end position="370"/>
    </location>
</feature>
<dbReference type="STRING" id="88036.D8RK62"/>
<sequence length="389" mass="44605">MMLRMTLLPKFLLHACSVVSSRPYISGFDVLADFCERLSACGFCSKPLWKAYNLALMVIDLVAYFGTDYCSVTAKATTFPGMPTECQCGLALQGVLFLAVDVDSHRLDKSMRCLDVLVLAKHLIDIYLLSSSPGAWDTSRGVSISCKRLFNDSILEVLELEGTSVRVLKTLSFSDVISLFRWLLPLKGNVWAGKWRLKPLREQGKTVRLSEPLWKHEFYTRASMEEPPKVVLTEIEEFCSGLQPNHEATTRDEEAYSRMDFKSLLPTKEDHVGKGLAGVLQCFRENGSLKESRGEWIGRSRDKRTPENGKFEFNLDHRDEHGRTLTPKEAFRQFSHKFHHVKPGKRKQEKKLKKQEQELKKRKKEEHPLEFMERLRGIQIKSGTAYIRT</sequence>
<reference evidence="6 7" key="1">
    <citation type="journal article" date="2011" name="Science">
        <title>The Selaginella genome identifies genetic changes associated with the evolution of vascular plants.</title>
        <authorList>
            <person name="Banks J.A."/>
            <person name="Nishiyama T."/>
            <person name="Hasebe M."/>
            <person name="Bowman J.L."/>
            <person name="Gribskov M."/>
            <person name="dePamphilis C."/>
            <person name="Albert V.A."/>
            <person name="Aono N."/>
            <person name="Aoyama T."/>
            <person name="Ambrose B.A."/>
            <person name="Ashton N.W."/>
            <person name="Axtell M.J."/>
            <person name="Barker E."/>
            <person name="Barker M.S."/>
            <person name="Bennetzen J.L."/>
            <person name="Bonawitz N.D."/>
            <person name="Chapple C."/>
            <person name="Cheng C."/>
            <person name="Correa L.G."/>
            <person name="Dacre M."/>
            <person name="DeBarry J."/>
            <person name="Dreyer I."/>
            <person name="Elias M."/>
            <person name="Engstrom E.M."/>
            <person name="Estelle M."/>
            <person name="Feng L."/>
            <person name="Finet C."/>
            <person name="Floyd S.K."/>
            <person name="Frommer W.B."/>
            <person name="Fujita T."/>
            <person name="Gramzow L."/>
            <person name="Gutensohn M."/>
            <person name="Harholt J."/>
            <person name="Hattori M."/>
            <person name="Heyl A."/>
            <person name="Hirai T."/>
            <person name="Hiwatashi Y."/>
            <person name="Ishikawa M."/>
            <person name="Iwata M."/>
            <person name="Karol K.G."/>
            <person name="Koehler B."/>
            <person name="Kolukisaoglu U."/>
            <person name="Kubo M."/>
            <person name="Kurata T."/>
            <person name="Lalonde S."/>
            <person name="Li K."/>
            <person name="Li Y."/>
            <person name="Litt A."/>
            <person name="Lyons E."/>
            <person name="Manning G."/>
            <person name="Maruyama T."/>
            <person name="Michael T.P."/>
            <person name="Mikami K."/>
            <person name="Miyazaki S."/>
            <person name="Morinaga S."/>
            <person name="Murata T."/>
            <person name="Mueller-Roeber B."/>
            <person name="Nelson D.R."/>
            <person name="Obara M."/>
            <person name="Oguri Y."/>
            <person name="Olmstead R.G."/>
            <person name="Onodera N."/>
            <person name="Petersen B.L."/>
            <person name="Pils B."/>
            <person name="Prigge M."/>
            <person name="Rensing S.A."/>
            <person name="Riano-Pachon D.M."/>
            <person name="Roberts A.W."/>
            <person name="Sato Y."/>
            <person name="Scheller H.V."/>
            <person name="Schulz B."/>
            <person name="Schulz C."/>
            <person name="Shakirov E.V."/>
            <person name="Shibagaki N."/>
            <person name="Shinohara N."/>
            <person name="Shippen D.E."/>
            <person name="Soerensen I."/>
            <person name="Sotooka R."/>
            <person name="Sugimoto N."/>
            <person name="Sugita M."/>
            <person name="Sumikawa N."/>
            <person name="Tanurdzic M."/>
            <person name="Theissen G."/>
            <person name="Ulvskov P."/>
            <person name="Wakazuki S."/>
            <person name="Weng J.K."/>
            <person name="Willats W.W."/>
            <person name="Wipf D."/>
            <person name="Wolf P.G."/>
            <person name="Yang L."/>
            <person name="Zimmer A.D."/>
            <person name="Zhu Q."/>
            <person name="Mitros T."/>
            <person name="Hellsten U."/>
            <person name="Loque D."/>
            <person name="Otillar R."/>
            <person name="Salamov A."/>
            <person name="Schmutz J."/>
            <person name="Shapiro H."/>
            <person name="Lindquist E."/>
            <person name="Lucas S."/>
            <person name="Rokhsar D."/>
            <person name="Grigoriev I.V."/>
        </authorList>
    </citation>
    <scope>NUCLEOTIDE SEQUENCE [LARGE SCALE GENOMIC DNA]</scope>
</reference>
<feature type="signal peptide" evidence="5">
    <location>
        <begin position="1"/>
        <end position="21"/>
    </location>
</feature>
<dbReference type="GO" id="GO:0000481">
    <property type="term" value="P:maturation of 5S rRNA"/>
    <property type="evidence" value="ECO:0000318"/>
    <property type="project" value="GO_Central"/>
</dbReference>
<keyword evidence="3" id="KW-0539">Nucleus</keyword>
<evidence type="ECO:0000256" key="4">
    <source>
        <dbReference type="SAM" id="MobiDB-lite"/>
    </source>
</evidence>
<dbReference type="AlphaFoldDB" id="D8RK62"/>
<keyword evidence="7" id="KW-1185">Reference proteome</keyword>